<dbReference type="PROSITE" id="PS51318">
    <property type="entry name" value="TAT"/>
    <property type="match status" value="1"/>
</dbReference>
<organism evidence="2 3">
    <name type="scientific">Halogeometricum rufum</name>
    <dbReference type="NCBI Taxonomy" id="553469"/>
    <lineage>
        <taxon>Archaea</taxon>
        <taxon>Methanobacteriati</taxon>
        <taxon>Methanobacteriota</taxon>
        <taxon>Stenosarchaea group</taxon>
        <taxon>Halobacteria</taxon>
        <taxon>Halobacteriales</taxon>
        <taxon>Haloferacaceae</taxon>
        <taxon>Halogeometricum</taxon>
    </lineage>
</organism>
<dbReference type="InterPro" id="IPR006311">
    <property type="entry name" value="TAT_signal"/>
</dbReference>
<accession>A0A1I6IXW5</accession>
<keyword evidence="3" id="KW-1185">Reference proteome</keyword>
<sequence length="463" mass="48271">MVSRRRFLRLGAGAIAGATTTGCVGSPRRGDGTASADTANATESAPNGADDAPTTTPGDLPTWSPDWTLSFDDWHVLGLDAADAADAGGPLYVTLSRDGGDSAVAAVDPGDRSVRWRTPMDGEAVGGSHASYQRIARGGWGVTLDSDTVYAVAGRADEREWTALHAFDRASGDERWSLERDRELGVAGVSAGLLVATGLEFFPPADETPMSHQTPEEPLTTVVYGVDPTDGTVAWERTFAAVDDVAVGEWGVVVATDGGLVALGRDGARRFTVGDGPATRVEVAGDRAFVLTGEDEGATLSGVAANGDVDWRYDAPVHELRLAGDRLYAGGDAVVAVDADGTVVWRDDDYGQWLLFDPDGDTLYTRSGVRQDAATAYDAAGGERWTFAPPSNNAWPEAATNDSLVATAITAEDADDPFKTVYAVDSAGEATASFGRDTVFDAVGVADTAYLADGRSTLLALTP</sequence>
<dbReference type="STRING" id="553469.SAMN04487947_3850"/>
<dbReference type="InterPro" id="IPR015943">
    <property type="entry name" value="WD40/YVTN_repeat-like_dom_sf"/>
</dbReference>
<evidence type="ECO:0000256" key="1">
    <source>
        <dbReference type="SAM" id="MobiDB-lite"/>
    </source>
</evidence>
<dbReference type="AlphaFoldDB" id="A0A1I6IXW5"/>
<proteinExistence type="predicted"/>
<feature type="region of interest" description="Disordered" evidence="1">
    <location>
        <begin position="19"/>
        <end position="64"/>
    </location>
</feature>
<name>A0A1I6IXW5_9EURY</name>
<dbReference type="RefSeq" id="WP_089810701.1">
    <property type="nucleotide sequence ID" value="NZ_FOYT01000005.1"/>
</dbReference>
<dbReference type="EMBL" id="FOYT01000005">
    <property type="protein sequence ID" value="SFR71543.1"/>
    <property type="molecule type" value="Genomic_DNA"/>
</dbReference>
<dbReference type="SUPFAM" id="SSF50998">
    <property type="entry name" value="Quinoprotein alcohol dehydrogenase-like"/>
    <property type="match status" value="1"/>
</dbReference>
<evidence type="ECO:0000313" key="3">
    <source>
        <dbReference type="Proteomes" id="UP000198531"/>
    </source>
</evidence>
<evidence type="ECO:0000313" key="2">
    <source>
        <dbReference type="EMBL" id="SFR71543.1"/>
    </source>
</evidence>
<dbReference type="OrthoDB" id="8638at2157"/>
<feature type="compositionally biased region" description="Polar residues" evidence="1">
    <location>
        <begin position="35"/>
        <end position="45"/>
    </location>
</feature>
<dbReference type="Gene3D" id="2.40.10.480">
    <property type="match status" value="1"/>
</dbReference>
<dbReference type="Proteomes" id="UP000198531">
    <property type="component" value="Unassembled WGS sequence"/>
</dbReference>
<evidence type="ECO:0008006" key="4">
    <source>
        <dbReference type="Google" id="ProtNLM"/>
    </source>
</evidence>
<dbReference type="Gene3D" id="2.130.10.10">
    <property type="entry name" value="YVTN repeat-like/Quinoprotein amine dehydrogenase"/>
    <property type="match status" value="1"/>
</dbReference>
<protein>
    <recommendedName>
        <fullName evidence="4">PQQ-like domain-containing protein</fullName>
    </recommendedName>
</protein>
<dbReference type="InterPro" id="IPR011047">
    <property type="entry name" value="Quinoprotein_ADH-like_sf"/>
</dbReference>
<dbReference type="PROSITE" id="PS51257">
    <property type="entry name" value="PROKAR_LIPOPROTEIN"/>
    <property type="match status" value="1"/>
</dbReference>
<gene>
    <name evidence="2" type="ORF">SAMN04487947_3850</name>
</gene>
<reference evidence="3" key="1">
    <citation type="submission" date="2016-10" db="EMBL/GenBank/DDBJ databases">
        <authorList>
            <person name="Varghese N."/>
            <person name="Submissions S."/>
        </authorList>
    </citation>
    <scope>NUCLEOTIDE SEQUENCE [LARGE SCALE GENOMIC DNA]</scope>
    <source>
        <strain evidence="3">CGMCC 1.7736</strain>
    </source>
</reference>